<evidence type="ECO:0000259" key="6">
    <source>
        <dbReference type="Pfam" id="PF02826"/>
    </source>
</evidence>
<evidence type="ECO:0000256" key="3">
    <source>
        <dbReference type="ARBA" id="ARBA00023027"/>
    </source>
</evidence>
<dbReference type="AlphaFoldDB" id="A1WGB3"/>
<dbReference type="STRING" id="391735.Veis_0891"/>
<dbReference type="KEGG" id="vei:Veis_0891"/>
<feature type="domain" description="D-isomer specific 2-hydroxyacid dehydrogenase catalytic" evidence="5">
    <location>
        <begin position="5"/>
        <end position="307"/>
    </location>
</feature>
<feature type="domain" description="D-isomer specific 2-hydroxyacid dehydrogenase NAD-binding" evidence="6">
    <location>
        <begin position="108"/>
        <end position="285"/>
    </location>
</feature>
<sequence>MARIVIAEFMDPAALEPLRARHELLYEPQLVDDGARLQREAAGADALIVRNRTQVRGALLAALQRCQAVGRLGAGLDNIDVAGCQARGIRVLVASGANAPSVAEYVIAAALLLLRGAYGATAALASGHWPRAALSNGREFAGKTLGLVGFGAIGQLTARSAAALGVRTMACDALLGADHPAFAQTGTQPVGLDELVAQADVVSLHVPLLATTRGLFDADRIGKMKPGAVLINSSRGGIVDQAAVAAALRAGRLGGAALDVFDTEPLAAAAQFQDCPNLLLTPHIAGVTTESNQRVSRLIAQQLLEVLH</sequence>
<dbReference type="PANTHER" id="PTHR42789">
    <property type="entry name" value="D-ISOMER SPECIFIC 2-HYDROXYACID DEHYDROGENASE FAMILY PROTEIN (AFU_ORTHOLOGUE AFUA_6G10090)"/>
    <property type="match status" value="1"/>
</dbReference>
<dbReference type="FunFam" id="3.40.50.720:FF:000041">
    <property type="entry name" value="D-3-phosphoglycerate dehydrogenase"/>
    <property type="match status" value="1"/>
</dbReference>
<dbReference type="SUPFAM" id="SSF52283">
    <property type="entry name" value="Formate/glycerate dehydrogenase catalytic domain-like"/>
    <property type="match status" value="1"/>
</dbReference>
<dbReference type="SUPFAM" id="SSF51735">
    <property type="entry name" value="NAD(P)-binding Rossmann-fold domains"/>
    <property type="match status" value="1"/>
</dbReference>
<reference evidence="8" key="1">
    <citation type="submission" date="2006-12" db="EMBL/GenBank/DDBJ databases">
        <title>Complete sequence of chromosome 1 of Verminephrobacter eiseniae EF01-2.</title>
        <authorList>
            <person name="Copeland A."/>
            <person name="Lucas S."/>
            <person name="Lapidus A."/>
            <person name="Barry K."/>
            <person name="Detter J.C."/>
            <person name="Glavina del Rio T."/>
            <person name="Dalin E."/>
            <person name="Tice H."/>
            <person name="Pitluck S."/>
            <person name="Chertkov O."/>
            <person name="Brettin T."/>
            <person name="Bruce D."/>
            <person name="Han C."/>
            <person name="Tapia R."/>
            <person name="Gilna P."/>
            <person name="Schmutz J."/>
            <person name="Larimer F."/>
            <person name="Land M."/>
            <person name="Hauser L."/>
            <person name="Kyrpides N."/>
            <person name="Kim E."/>
            <person name="Stahl D."/>
            <person name="Richardson P."/>
        </authorList>
    </citation>
    <scope>NUCLEOTIDE SEQUENCE [LARGE SCALE GENOMIC DNA]</scope>
    <source>
        <strain evidence="8">EF01-2</strain>
    </source>
</reference>
<evidence type="ECO:0000313" key="7">
    <source>
        <dbReference type="EMBL" id="ABM56670.1"/>
    </source>
</evidence>
<keyword evidence="3" id="KW-0520">NAD</keyword>
<dbReference type="InterPro" id="IPR036291">
    <property type="entry name" value="NAD(P)-bd_dom_sf"/>
</dbReference>
<dbReference type="Proteomes" id="UP000000374">
    <property type="component" value="Chromosome"/>
</dbReference>
<dbReference type="Pfam" id="PF02826">
    <property type="entry name" value="2-Hacid_dh_C"/>
    <property type="match status" value="1"/>
</dbReference>
<dbReference type="Gene3D" id="3.40.50.720">
    <property type="entry name" value="NAD(P)-binding Rossmann-like Domain"/>
    <property type="match status" value="2"/>
</dbReference>
<dbReference type="Pfam" id="PF00389">
    <property type="entry name" value="2-Hacid_dh"/>
    <property type="match status" value="1"/>
</dbReference>
<dbReference type="InterPro" id="IPR029753">
    <property type="entry name" value="D-isomer_DH_CS"/>
</dbReference>
<protein>
    <submittedName>
        <fullName evidence="7">D-isomer specific 2-hydroxyacid dehydrogenase, NAD-binding</fullName>
    </submittedName>
</protein>
<dbReference type="InterPro" id="IPR050857">
    <property type="entry name" value="D-2-hydroxyacid_DH"/>
</dbReference>
<dbReference type="PROSITE" id="PS00671">
    <property type="entry name" value="D_2_HYDROXYACID_DH_3"/>
    <property type="match status" value="1"/>
</dbReference>
<keyword evidence="2 4" id="KW-0560">Oxidoreductase</keyword>
<proteinExistence type="inferred from homology"/>
<gene>
    <name evidence="7" type="ordered locus">Veis_0891</name>
</gene>
<dbReference type="GO" id="GO:0051287">
    <property type="term" value="F:NAD binding"/>
    <property type="evidence" value="ECO:0007669"/>
    <property type="project" value="InterPro"/>
</dbReference>
<dbReference type="GO" id="GO:0004617">
    <property type="term" value="F:phosphoglycerate dehydrogenase activity"/>
    <property type="evidence" value="ECO:0007669"/>
    <property type="project" value="UniProtKB-ARBA"/>
</dbReference>
<dbReference type="CDD" id="cd12173">
    <property type="entry name" value="PGDH_4"/>
    <property type="match status" value="1"/>
</dbReference>
<dbReference type="InterPro" id="IPR006139">
    <property type="entry name" value="D-isomer_2_OHA_DH_cat_dom"/>
</dbReference>
<keyword evidence="8" id="KW-1185">Reference proteome</keyword>
<evidence type="ECO:0000313" key="8">
    <source>
        <dbReference type="Proteomes" id="UP000000374"/>
    </source>
</evidence>
<dbReference type="GO" id="GO:0006564">
    <property type="term" value="P:L-serine biosynthetic process"/>
    <property type="evidence" value="ECO:0007669"/>
    <property type="project" value="UniProtKB-ARBA"/>
</dbReference>
<name>A1WGB3_VEREI</name>
<evidence type="ECO:0000256" key="2">
    <source>
        <dbReference type="ARBA" id="ARBA00023002"/>
    </source>
</evidence>
<dbReference type="InterPro" id="IPR006140">
    <property type="entry name" value="D-isomer_DH_NAD-bd"/>
</dbReference>
<dbReference type="eggNOG" id="COG0111">
    <property type="taxonomic scope" value="Bacteria"/>
</dbReference>
<dbReference type="RefSeq" id="WP_011808683.1">
    <property type="nucleotide sequence ID" value="NC_008786.1"/>
</dbReference>
<dbReference type="PROSITE" id="PS00670">
    <property type="entry name" value="D_2_HYDROXYACID_DH_2"/>
    <property type="match status" value="1"/>
</dbReference>
<comment type="similarity">
    <text evidence="1 4">Belongs to the D-isomer specific 2-hydroxyacid dehydrogenase family.</text>
</comment>
<evidence type="ECO:0000259" key="5">
    <source>
        <dbReference type="Pfam" id="PF00389"/>
    </source>
</evidence>
<dbReference type="OrthoDB" id="9805416at2"/>
<evidence type="ECO:0000256" key="4">
    <source>
        <dbReference type="RuleBase" id="RU003719"/>
    </source>
</evidence>
<dbReference type="PANTHER" id="PTHR42789:SF1">
    <property type="entry name" value="D-ISOMER SPECIFIC 2-HYDROXYACID DEHYDROGENASE FAMILY PROTEIN (AFU_ORTHOLOGUE AFUA_6G10090)"/>
    <property type="match status" value="1"/>
</dbReference>
<evidence type="ECO:0000256" key="1">
    <source>
        <dbReference type="ARBA" id="ARBA00005854"/>
    </source>
</evidence>
<dbReference type="GeneID" id="76459569"/>
<organism evidence="7 8">
    <name type="scientific">Verminephrobacter eiseniae (strain EF01-2)</name>
    <dbReference type="NCBI Taxonomy" id="391735"/>
    <lineage>
        <taxon>Bacteria</taxon>
        <taxon>Pseudomonadati</taxon>
        <taxon>Pseudomonadota</taxon>
        <taxon>Betaproteobacteria</taxon>
        <taxon>Burkholderiales</taxon>
        <taxon>Comamonadaceae</taxon>
        <taxon>Verminephrobacter</taxon>
    </lineage>
</organism>
<dbReference type="HOGENOM" id="CLU_019796_1_3_4"/>
<dbReference type="EMBL" id="CP000542">
    <property type="protein sequence ID" value="ABM56670.1"/>
    <property type="molecule type" value="Genomic_DNA"/>
</dbReference>
<accession>A1WGB3</accession>
<dbReference type="GO" id="GO:0047545">
    <property type="term" value="F:(S)-2-hydroxyglutarate dehydrogenase activity"/>
    <property type="evidence" value="ECO:0007669"/>
    <property type="project" value="UniProtKB-ARBA"/>
</dbReference>